<dbReference type="AlphaFoldDB" id="A0A6L2L6C9"/>
<evidence type="ECO:0000256" key="1">
    <source>
        <dbReference type="SAM" id="MobiDB-lite"/>
    </source>
</evidence>
<sequence>MVENEKINFLDDNAVPESFPTLTTPVTTSVGNAPGMSSYANITGKPSRKKVNVHTFITPGGNRIDVVVLVDSIRDISERFTNTTYGFFLGKKVAYPVVTNYVRDIWGSMDELDAMLENGPWFIRNNPPDENLLKEDINTVLVWVKLHGVPATAFSEDGLSTISTKVGTPLMLDSYTSDMFLQPWEYRPVTQKPNASSSGNKKNGVEPTVEGTSSGSYFMHIDNDAEFASNTPICEKINKIERQIGEGKLRLLDNDENPLLSTGSVESDSEVEVVFDDTANLMISTSGKDGSDKGYGTNSFLEQWRDSYPNNDDYDPYDDDMYEHLQSICD</sequence>
<comment type="caution">
    <text evidence="2">The sequence shown here is derived from an EMBL/GenBank/DDBJ whole genome shotgun (WGS) entry which is preliminary data.</text>
</comment>
<reference evidence="2" key="1">
    <citation type="journal article" date="2019" name="Sci. Rep.">
        <title>Draft genome of Tanacetum cinerariifolium, the natural source of mosquito coil.</title>
        <authorList>
            <person name="Yamashiro T."/>
            <person name="Shiraishi A."/>
            <person name="Satake H."/>
            <person name="Nakayama K."/>
        </authorList>
    </citation>
    <scope>NUCLEOTIDE SEQUENCE</scope>
</reference>
<feature type="region of interest" description="Disordered" evidence="1">
    <location>
        <begin position="191"/>
        <end position="211"/>
    </location>
</feature>
<protein>
    <submittedName>
        <fullName evidence="2">Uncharacterized protein</fullName>
    </submittedName>
</protein>
<name>A0A6L2L6C9_TANCI</name>
<feature type="compositionally biased region" description="Polar residues" evidence="1">
    <location>
        <begin position="191"/>
        <end position="201"/>
    </location>
</feature>
<dbReference type="PANTHER" id="PTHR31286">
    <property type="entry name" value="GLYCINE-RICH CELL WALL STRUCTURAL PROTEIN 1.8-LIKE"/>
    <property type="match status" value="1"/>
</dbReference>
<dbReference type="InterPro" id="IPR040256">
    <property type="entry name" value="At4g02000-like"/>
</dbReference>
<evidence type="ECO:0000313" key="2">
    <source>
        <dbReference type="EMBL" id="GEU56640.1"/>
    </source>
</evidence>
<dbReference type="EMBL" id="BKCJ010003696">
    <property type="protein sequence ID" value="GEU56640.1"/>
    <property type="molecule type" value="Genomic_DNA"/>
</dbReference>
<gene>
    <name evidence="2" type="ORF">Tci_028618</name>
</gene>
<proteinExistence type="predicted"/>
<organism evidence="2">
    <name type="scientific">Tanacetum cinerariifolium</name>
    <name type="common">Dalmatian daisy</name>
    <name type="synonym">Chrysanthemum cinerariifolium</name>
    <dbReference type="NCBI Taxonomy" id="118510"/>
    <lineage>
        <taxon>Eukaryota</taxon>
        <taxon>Viridiplantae</taxon>
        <taxon>Streptophyta</taxon>
        <taxon>Embryophyta</taxon>
        <taxon>Tracheophyta</taxon>
        <taxon>Spermatophyta</taxon>
        <taxon>Magnoliopsida</taxon>
        <taxon>eudicotyledons</taxon>
        <taxon>Gunneridae</taxon>
        <taxon>Pentapetalae</taxon>
        <taxon>asterids</taxon>
        <taxon>campanulids</taxon>
        <taxon>Asterales</taxon>
        <taxon>Asteraceae</taxon>
        <taxon>Asteroideae</taxon>
        <taxon>Anthemideae</taxon>
        <taxon>Anthemidinae</taxon>
        <taxon>Tanacetum</taxon>
    </lineage>
</organism>
<dbReference type="PANTHER" id="PTHR31286:SF99">
    <property type="entry name" value="DUF4283 DOMAIN-CONTAINING PROTEIN"/>
    <property type="match status" value="1"/>
</dbReference>
<accession>A0A6L2L6C9</accession>